<evidence type="ECO:0000313" key="2">
    <source>
        <dbReference type="Proteomes" id="UP000003571"/>
    </source>
</evidence>
<reference evidence="1 2" key="1">
    <citation type="submission" date="2011-09" db="EMBL/GenBank/DDBJ databases">
        <title>The draft genome of Treponema saccharophilum DSM 2985.</title>
        <authorList>
            <consortium name="US DOE Joint Genome Institute (JGI-PGF)"/>
            <person name="Lucas S."/>
            <person name="Copeland A."/>
            <person name="Lapidus A."/>
            <person name="Glavina del Rio T."/>
            <person name="Dalin E."/>
            <person name="Tice H."/>
            <person name="Bruce D."/>
            <person name="Goodwin L."/>
            <person name="Pitluck S."/>
            <person name="Peters L."/>
            <person name="Kyrpides N."/>
            <person name="Mavromatis K."/>
            <person name="Ivanova N."/>
            <person name="Markowitz V."/>
            <person name="Cheng J.-F."/>
            <person name="Hugenholtz P."/>
            <person name="Woyke T."/>
            <person name="Wu D."/>
            <person name="Gronow S."/>
            <person name="Wellnitz S."/>
            <person name="Brambilla E."/>
            <person name="Klenk H.-P."/>
            <person name="Eisen J.A."/>
        </authorList>
    </citation>
    <scope>NUCLEOTIDE SEQUENCE [LARGE SCALE GENOMIC DNA]</scope>
    <source>
        <strain evidence="1 2">DSM 2985</strain>
    </source>
</reference>
<proteinExistence type="predicted"/>
<dbReference type="STRING" id="907348.TresaDRAFT_1002"/>
<dbReference type="InterPro" id="IPR026906">
    <property type="entry name" value="LRR_5"/>
</dbReference>
<sequence length="184" mass="20771">MTLFIQNGNKLSHFISTLDKNESVHLNGITTVCENAFTSSNDLKSIFFDENLKCINKSAFEDSESLKFFCCGKTPESKAPENEIYNLKEVTVSLNSDSFTIQTLAFSGCKNLQTVILPSCKTLTIEKDAFSGCESLRTFVCECDKISFTENPFEECPENLTFIVKQNSKLERFARENGYRFINA</sequence>
<name>H7EKY8_9SPIR</name>
<dbReference type="InterPro" id="IPR032675">
    <property type="entry name" value="LRR_dom_sf"/>
</dbReference>
<dbReference type="EMBL" id="AGRW01000047">
    <property type="protein sequence ID" value="EIC01713.1"/>
    <property type="molecule type" value="Genomic_DNA"/>
</dbReference>
<organism evidence="1 2">
    <name type="scientific">Treponema saccharophilum DSM 2985</name>
    <dbReference type="NCBI Taxonomy" id="907348"/>
    <lineage>
        <taxon>Bacteria</taxon>
        <taxon>Pseudomonadati</taxon>
        <taxon>Spirochaetota</taxon>
        <taxon>Spirochaetia</taxon>
        <taxon>Spirochaetales</taxon>
        <taxon>Treponemataceae</taxon>
        <taxon>Treponema</taxon>
    </lineage>
</organism>
<dbReference type="AlphaFoldDB" id="H7EKY8"/>
<comment type="caution">
    <text evidence="1">The sequence shown here is derived from an EMBL/GenBank/DDBJ whole genome shotgun (WGS) entry which is preliminary data.</text>
</comment>
<dbReference type="Gene3D" id="3.80.10.10">
    <property type="entry name" value="Ribonuclease Inhibitor"/>
    <property type="match status" value="1"/>
</dbReference>
<dbReference type="SUPFAM" id="SSF52058">
    <property type="entry name" value="L domain-like"/>
    <property type="match status" value="1"/>
</dbReference>
<evidence type="ECO:0000313" key="1">
    <source>
        <dbReference type="EMBL" id="EIC01713.1"/>
    </source>
</evidence>
<gene>
    <name evidence="1" type="ORF">TresaDRAFT_1002</name>
</gene>
<dbReference type="RefSeq" id="WP_002704438.1">
    <property type="nucleotide sequence ID" value="NZ_AGRW01000047.1"/>
</dbReference>
<dbReference type="Proteomes" id="UP000003571">
    <property type="component" value="Unassembled WGS sequence"/>
</dbReference>
<dbReference type="Pfam" id="PF13306">
    <property type="entry name" value="LRR_5"/>
    <property type="match status" value="2"/>
</dbReference>
<keyword evidence="2" id="KW-1185">Reference proteome</keyword>
<dbReference type="OrthoDB" id="362713at2"/>
<protein>
    <submittedName>
        <fullName evidence="1">Uncharacterized protein</fullName>
    </submittedName>
</protein>
<accession>H7EKY8</accession>